<dbReference type="Proteomes" id="UP000232693">
    <property type="component" value="Chromosome"/>
</dbReference>
<gene>
    <name evidence="1" type="ORF">CW740_11605</name>
</gene>
<dbReference type="KEGG" id="kpd:CW740_11605"/>
<proteinExistence type="predicted"/>
<keyword evidence="2" id="KW-1185">Reference proteome</keyword>
<organism evidence="1 2">
    <name type="scientific">Kangiella profundi</name>
    <dbReference type="NCBI Taxonomy" id="1561924"/>
    <lineage>
        <taxon>Bacteria</taxon>
        <taxon>Pseudomonadati</taxon>
        <taxon>Pseudomonadota</taxon>
        <taxon>Gammaproteobacteria</taxon>
        <taxon>Kangiellales</taxon>
        <taxon>Kangiellaceae</taxon>
        <taxon>Kangiella</taxon>
    </lineage>
</organism>
<dbReference type="RefSeq" id="WP_106647650.1">
    <property type="nucleotide sequence ID" value="NZ_BMGO01000001.1"/>
</dbReference>
<dbReference type="OrthoDB" id="9840097at2"/>
<dbReference type="AlphaFoldDB" id="A0A2K9B169"/>
<accession>A0A2K9B169</accession>
<sequence length="161" mass="18581">MYDDIQNPPQPLPSSKLKPWFWLLILPIYLFGCIWALSGTLSGWQELLQLPNLSVLSLIVIVFALCMLIWLSYQLIQGFNKLTECSRYEVYLAEVFENRDRQRPAQNAMRLDYLRKLRKLNSEVRGTTEHKQKQLLVMGMVGLLMMLVGCVGLLASHLVLL</sequence>
<evidence type="ECO:0000313" key="1">
    <source>
        <dbReference type="EMBL" id="AUD79859.1"/>
    </source>
</evidence>
<reference evidence="1 2" key="1">
    <citation type="submission" date="2017-12" db="EMBL/GenBank/DDBJ databases">
        <title>Kangiella profundi FT102 completed genome.</title>
        <authorList>
            <person name="Xu J."/>
            <person name="Wang J."/>
            <person name="Lu Y."/>
        </authorList>
    </citation>
    <scope>NUCLEOTIDE SEQUENCE [LARGE SCALE GENOMIC DNA]</scope>
    <source>
        <strain evidence="1 2">FT102</strain>
    </source>
</reference>
<dbReference type="EMBL" id="CP025120">
    <property type="protein sequence ID" value="AUD79859.1"/>
    <property type="molecule type" value="Genomic_DNA"/>
</dbReference>
<name>A0A2K9B169_9GAMM</name>
<evidence type="ECO:0000313" key="2">
    <source>
        <dbReference type="Proteomes" id="UP000232693"/>
    </source>
</evidence>
<protein>
    <submittedName>
        <fullName evidence="1">Uncharacterized protein</fullName>
    </submittedName>
</protein>